<sequence length="1579" mass="182269">MSRQVDIKALVSHLVKGDGKDRCRICMGDTSEGQVFLGDTVMMDGDKPVTLAELLEVITGVEVTQDRELPDSLCSLCYMSAHSFAEFRMLCCQSTNQWDSILDFLSHIPHYQYSANTYKITAILNDDSFTIHEEKVPTIKEKKFMKHIKEKFRDKYAKSIQCQCPNCGKPFIYAQHLAKHLKESTDYQRACHLCAEIMSKEDLVKHLIQTHGKKPYDCKKCLAIFRSKKQYAEHLSKAHTPGSCTCGDCGRSFQSSQAFHAHMSVHASKNCPNCNKLFRNQTCYLYHVKRCCNLDKNREDTHITKHKVTVLVDGPKKTVKVGMRGSADSECICDYCHKKFAGRKFVAAHIQIVHLKNTHRPCSYCGKLLAAAHMPTHLKKHEQVYVYKCDQCGMVLKSKLGYQQHLRLHSGEKPYSCQYCYETFSASSRRSEHIRKVHKKEEDLRHTCEICPAKFRIPCKLKKHMETAHSKVEKTMVLPNSICRDCMSNINGFIPFIQLCKESVNQWNRITDFFTRIQLSSKVKSLYITIANTIDIYKDKNPALYESNADILRQFKTKINRQKYYTKRLVKYKDTVEKSKFKCPECNTLFKNVAMFNQHLENLKLTCCQHCYKMYSIESYKAHLERHNISTFSCKYCKFVFEKFNLLKKHVKKIHKGHIICPDCDRSFLSPKNLSAHCVKHKPHICSKCNQRFSNKICFLSHRKNCKTYNTFALYICDFCKKEYKSRGTLVNHITYNHMTGKRFQCDQCGKTFNSKAHLEEHGNTHEQVPDRYVCFCNAKFSSRRGYVTGDGTLPDCLCRDCYQDTVNAVRFKQLCAVSQDKWHEATDHLAQVQNLAADDKTYFILYDTKTIVKDQKSRTGDITRALNKLNALIQHPQIRPVRKHSRIRAATVPCKCLDCGKKFTSPVYLNIHLKASLKSACTVCGGVVSKRSLRQHLADRHGVFIIECLLCSATFTEEVEYKRHCKEKHGPGRLNCSYCGCSFANERALSAHMFAHTLFHCPSCGATFENRKCYIYHQKQCNVSEDIKPELFKCDHCGVEYDKKPSLRIHIQHKHLNIQPYVCQTCGKRTSTRAHLESHQKVHKDERVTFVCNCGSTFRTDVGYKMHLRIHTGEKPYKCSTCGDRFLSASRRRDHIKRRHKTESDLQHACDKCPATFIRPWELRKHYLIIREETLCPNSACATCACAALAAQEFRLSVRNSHKMWLRTLNCISEIPSNNSSCKSICAFLNVEEMTIQTLKDYIGGEPKAILDRLQRSKTKRKPRSDRSGPPCDCPDCGKRFLTPYYLNMHLINSGQKEACLICGAVVLRGEAMRDHMVSVHKETAELCTQCPVVCKDQNELQTHITKAHKGHSLTCTDCGRTFSRQKTFEFHNQMHAVRTCRACGIQFTNRGCYRVHRSNCEPDAMPDTKRVPLNRRSNIRDPAIFHCADCDKTYSSKPQLKNHILWIHMNIRPHQCQWCEKRFYTPSRLAEHTVVHTRARNFECDLCGAKLVSKMAAVYHRRRHTGEKPYECPDCGESFISASRRSEHAKRRHNKGIKIQCMYCPSTFVRKHEMKRHVAKAHSLEVSICSNRIVLQQ</sequence>
<evidence type="ECO:0000313" key="1">
    <source>
        <dbReference type="EMBL" id="KAJ0169728.1"/>
    </source>
</evidence>
<proteinExistence type="predicted"/>
<name>A0ACC1CDM9_9NEOP</name>
<accession>A0ACC1CDM9</accession>
<organism evidence="1 2">
    <name type="scientific">Dendrolimus kikuchii</name>
    <dbReference type="NCBI Taxonomy" id="765133"/>
    <lineage>
        <taxon>Eukaryota</taxon>
        <taxon>Metazoa</taxon>
        <taxon>Ecdysozoa</taxon>
        <taxon>Arthropoda</taxon>
        <taxon>Hexapoda</taxon>
        <taxon>Insecta</taxon>
        <taxon>Pterygota</taxon>
        <taxon>Neoptera</taxon>
        <taxon>Endopterygota</taxon>
        <taxon>Lepidoptera</taxon>
        <taxon>Glossata</taxon>
        <taxon>Ditrysia</taxon>
        <taxon>Bombycoidea</taxon>
        <taxon>Lasiocampidae</taxon>
        <taxon>Dendrolimus</taxon>
    </lineage>
</organism>
<comment type="caution">
    <text evidence="1">The sequence shown here is derived from an EMBL/GenBank/DDBJ whole genome shotgun (WGS) entry which is preliminary data.</text>
</comment>
<reference evidence="1 2" key="1">
    <citation type="journal article" date="2021" name="Front. Genet.">
        <title>Chromosome-Level Genome Assembly Reveals Significant Gene Expansion in the Toll and IMD Signaling Pathways of Dendrolimus kikuchii.</title>
        <authorList>
            <person name="Zhou J."/>
            <person name="Wu P."/>
            <person name="Xiong Z."/>
            <person name="Liu N."/>
            <person name="Zhao N."/>
            <person name="Ji M."/>
            <person name="Qiu Y."/>
            <person name="Yang B."/>
        </authorList>
    </citation>
    <scope>NUCLEOTIDE SEQUENCE [LARGE SCALE GENOMIC DNA]</scope>
    <source>
        <strain evidence="1">Ann1</strain>
    </source>
</reference>
<gene>
    <name evidence="1" type="ORF">K1T71_014334</name>
</gene>
<keyword evidence="2" id="KW-1185">Reference proteome</keyword>
<protein>
    <submittedName>
        <fullName evidence="1">Uncharacterized protein</fullName>
    </submittedName>
</protein>
<evidence type="ECO:0000313" key="2">
    <source>
        <dbReference type="Proteomes" id="UP000824533"/>
    </source>
</evidence>
<dbReference type="EMBL" id="CM034415">
    <property type="protein sequence ID" value="KAJ0169728.1"/>
    <property type="molecule type" value="Genomic_DNA"/>
</dbReference>
<dbReference type="Proteomes" id="UP000824533">
    <property type="component" value="Linkage Group LG29"/>
</dbReference>